<dbReference type="PROSITE" id="PS51668">
    <property type="entry name" value="TSAA_2"/>
    <property type="match status" value="1"/>
</dbReference>
<evidence type="ECO:0000256" key="1">
    <source>
        <dbReference type="ARBA" id="ARBA00022691"/>
    </source>
</evidence>
<reference evidence="5" key="1">
    <citation type="journal article" date="2013" name="Proc. Natl. Acad. Sci. U.S.A.">
        <title>Genome structure and metabolic features in the red seaweed Chondrus crispus shed light on evolution of the Archaeplastida.</title>
        <authorList>
            <person name="Collen J."/>
            <person name="Porcel B."/>
            <person name="Carre W."/>
            <person name="Ball S.G."/>
            <person name="Chaparro C."/>
            <person name="Tonon T."/>
            <person name="Barbeyron T."/>
            <person name="Michel G."/>
            <person name="Noel B."/>
            <person name="Valentin K."/>
            <person name="Elias M."/>
            <person name="Artiguenave F."/>
            <person name="Arun A."/>
            <person name="Aury J.M."/>
            <person name="Barbosa-Neto J.F."/>
            <person name="Bothwell J.H."/>
            <person name="Bouget F.Y."/>
            <person name="Brillet L."/>
            <person name="Cabello-Hurtado F."/>
            <person name="Capella-Gutierrez S."/>
            <person name="Charrier B."/>
            <person name="Cladiere L."/>
            <person name="Cock J.M."/>
            <person name="Coelho S.M."/>
            <person name="Colleoni C."/>
            <person name="Czjzek M."/>
            <person name="Da Silva C."/>
            <person name="Delage L."/>
            <person name="Denoeud F."/>
            <person name="Deschamps P."/>
            <person name="Dittami S.M."/>
            <person name="Gabaldon T."/>
            <person name="Gachon C.M."/>
            <person name="Groisillier A."/>
            <person name="Herve C."/>
            <person name="Jabbari K."/>
            <person name="Katinka M."/>
            <person name="Kloareg B."/>
            <person name="Kowalczyk N."/>
            <person name="Labadie K."/>
            <person name="Leblanc C."/>
            <person name="Lopez P.J."/>
            <person name="McLachlan D.H."/>
            <person name="Meslet-Cladiere L."/>
            <person name="Moustafa A."/>
            <person name="Nehr Z."/>
            <person name="Nyvall Collen P."/>
            <person name="Panaud O."/>
            <person name="Partensky F."/>
            <person name="Poulain J."/>
            <person name="Rensing S.A."/>
            <person name="Rousvoal S."/>
            <person name="Samson G."/>
            <person name="Symeonidi A."/>
            <person name="Weissenbach J."/>
            <person name="Zambounis A."/>
            <person name="Wincker P."/>
            <person name="Boyen C."/>
        </authorList>
    </citation>
    <scope>NUCLEOTIDE SEQUENCE [LARGE SCALE GENOMIC DNA]</scope>
    <source>
        <strain evidence="5">cv. Stackhouse</strain>
    </source>
</reference>
<dbReference type="KEGG" id="ccp:CHC_T00008816001"/>
<dbReference type="Proteomes" id="UP000012073">
    <property type="component" value="Unassembled WGS sequence"/>
</dbReference>
<dbReference type="InterPro" id="IPR036414">
    <property type="entry name" value="YaeB_N_sf"/>
</dbReference>
<dbReference type="InterPro" id="IPR023370">
    <property type="entry name" value="TrmO-like_N"/>
</dbReference>
<evidence type="ECO:0000256" key="2">
    <source>
        <dbReference type="ARBA" id="ARBA00033753"/>
    </source>
</evidence>
<dbReference type="PANTHER" id="PTHR12818:SF0">
    <property type="entry name" value="TRNA (ADENINE(37)-N6)-METHYLTRANSFERASE"/>
    <property type="match status" value="1"/>
</dbReference>
<dbReference type="SUPFAM" id="SSF118196">
    <property type="entry name" value="YaeB-like"/>
    <property type="match status" value="1"/>
</dbReference>
<dbReference type="InterPro" id="IPR036413">
    <property type="entry name" value="YaeB-like_sf"/>
</dbReference>
<keyword evidence="1" id="KW-0949">S-adenosyl-L-methionine</keyword>
<dbReference type="Gramene" id="CDF40559">
    <property type="protein sequence ID" value="CDF40559"/>
    <property type="gene ID" value="CHC_T00008816001"/>
</dbReference>
<gene>
    <name evidence="4" type="ORF">CHC_T00008816001</name>
</gene>
<dbReference type="Gene3D" id="2.40.30.70">
    <property type="entry name" value="YaeB-like"/>
    <property type="match status" value="1"/>
</dbReference>
<evidence type="ECO:0000313" key="4">
    <source>
        <dbReference type="EMBL" id="CDF40559.1"/>
    </source>
</evidence>
<sequence>MSRPRHEQIATLQAFQEADLHSLRERLSELDARIAQAEEAVLHAANVASAARGLVGQRGGVAPALLSSTSRARPKQRLWARKDGTYARHDEHAPPKPHVLIQPCGVVYTAFQKRFEAPRQSFTGAAGKASVWLTNGTHVLHGLSKGDRLWLVYWLDRNDGLWRHFVRPPRAKGGWRVGVFATRSPNRPSPVGLSLCVVENVDLEKGCLQVGGVDILDETPLLAVRKYVPEEEAWPSARAGWIDEMEKLQPLYYDELDGYGGVADWEVVVEEGAGERIEFINERSAVDVVDMIRTSLERVDAGEAKEGGEEGRREVVEGALPVGAFRVLYEVRRAAGAVVVKQVVSGMRRTVCEEEAATDPEALVHLEFQDRFPL</sequence>
<dbReference type="InterPro" id="IPR040372">
    <property type="entry name" value="YaeB-like"/>
</dbReference>
<feature type="domain" description="TsaA-like" evidence="3">
    <location>
        <begin position="101"/>
        <end position="236"/>
    </location>
</feature>
<accession>R7QR15</accession>
<dbReference type="AlphaFoldDB" id="R7QR15"/>
<dbReference type="OrthoDB" id="4882at2759"/>
<dbReference type="NCBIfam" id="TIGR00104">
    <property type="entry name" value="tRNA_TsaA"/>
    <property type="match status" value="1"/>
</dbReference>
<comment type="similarity">
    <text evidence="2">Belongs to the tRNA methyltransferase O family.</text>
</comment>
<dbReference type="GeneID" id="17318588"/>
<evidence type="ECO:0000313" key="5">
    <source>
        <dbReference type="Proteomes" id="UP000012073"/>
    </source>
</evidence>
<evidence type="ECO:0000259" key="3">
    <source>
        <dbReference type="PROSITE" id="PS51668"/>
    </source>
</evidence>
<dbReference type="EMBL" id="HG002201">
    <property type="protein sequence ID" value="CDF40559.1"/>
    <property type="molecule type" value="Genomic_DNA"/>
</dbReference>
<dbReference type="OMA" id="RTHKQKE"/>
<dbReference type="Pfam" id="PF01980">
    <property type="entry name" value="TrmO_N"/>
    <property type="match status" value="1"/>
</dbReference>
<name>R7QR15_CHOCR</name>
<protein>
    <recommendedName>
        <fullName evidence="3">TsaA-like domain-containing protein</fullName>
    </recommendedName>
</protein>
<proteinExistence type="inferred from homology"/>
<dbReference type="PANTHER" id="PTHR12818">
    <property type="entry name" value="TRNA (ADENINE(37)-N6)-METHYLTRANSFERASE"/>
    <property type="match status" value="1"/>
</dbReference>
<keyword evidence="5" id="KW-1185">Reference proteome</keyword>
<dbReference type="RefSeq" id="XP_005710853.1">
    <property type="nucleotide sequence ID" value="XM_005710796.1"/>
</dbReference>
<organism evidence="4 5">
    <name type="scientific">Chondrus crispus</name>
    <name type="common">Carrageen Irish moss</name>
    <name type="synonym">Polymorpha crispa</name>
    <dbReference type="NCBI Taxonomy" id="2769"/>
    <lineage>
        <taxon>Eukaryota</taxon>
        <taxon>Rhodophyta</taxon>
        <taxon>Florideophyceae</taxon>
        <taxon>Rhodymeniophycidae</taxon>
        <taxon>Gigartinales</taxon>
        <taxon>Gigartinaceae</taxon>
        <taxon>Chondrus</taxon>
    </lineage>
</organism>